<dbReference type="Gene3D" id="3.40.50.1220">
    <property type="entry name" value="TPP-binding domain"/>
    <property type="match status" value="1"/>
</dbReference>
<dbReference type="Proteomes" id="UP000019483">
    <property type="component" value="Unassembled WGS sequence"/>
</dbReference>
<evidence type="ECO:0000313" key="2">
    <source>
        <dbReference type="Proteomes" id="UP000019483"/>
    </source>
</evidence>
<dbReference type="Pfam" id="PF24389">
    <property type="entry name" value="ORC-CDC6-like"/>
    <property type="match status" value="2"/>
</dbReference>
<dbReference type="EMBL" id="AZAJ01000001">
    <property type="protein sequence ID" value="ETA67186.1"/>
    <property type="molecule type" value="Genomic_DNA"/>
</dbReference>
<dbReference type="Pfam" id="PF13289">
    <property type="entry name" value="SIR2_2"/>
    <property type="match status" value="1"/>
</dbReference>
<gene>
    <name evidence="1" type="ORF">MettiDRAFT_0599</name>
</gene>
<comment type="caution">
    <text evidence="1">The sequence shown here is derived from an EMBL/GenBank/DDBJ whole genome shotgun (WGS) entry which is preliminary data.</text>
</comment>
<evidence type="ECO:0000313" key="1">
    <source>
        <dbReference type="EMBL" id="ETA67186.1"/>
    </source>
</evidence>
<dbReference type="InterPro" id="IPR027417">
    <property type="entry name" value="P-loop_NTPase"/>
</dbReference>
<protein>
    <submittedName>
        <fullName evidence="1">Uncharacterized protein</fullName>
    </submittedName>
</protein>
<sequence>MDIEVPPQLGDALGKKECVFFIGAGMSKEANLPSGRDLAKIIASKLKVSDHTNEYNLQQFAEKYINEYSRPQLETLIKDEIESKIKSCDPTSYELLANLTPLPCDIITTNYDRLLENKLDYADFEPIFDNKAVSKISKSKTNLFKLHGDIYFSNLKITTNDLLNYKEENSILWGQVKSLLHSKTTVFIGYSFNDQHIYELYENLCSTLKESAPRVYLVDIDENRAKTAEKFGFKFINSSARIFLTKITEAMDNEKNKQNSTFPYKMDDRSSNNNNPFSFYSTEFFPERKDLINGTFIEPINFKSISDPGNTIIEGHRGSGKSMILKYLSCEQQVKRQFTTEWDKQNIGIYVKLKPNMMKSMKNDRFGLYSNGWDSFFRTYINLIIGEAIVGTLEEMNNLNNIDSNSIDNFIQEMKYLFPSLFSKNIAMNSSNLRYLKLGIRNLRNSLTDNWDKSNTNICFPPDFLYQLQDALKSNITPFYDKNLYILLDEYDNLDDKQQKIVNTLIKDRDFHYKIGVKLLGMSYDCIGHDVLEENHDFVYVNTDRFDYDGSSKEYIGFVREIANRRLLAYNYENSIEELLPAHKNKDVNNGNDDLNALFKDYSGFEDVAKLSSGIIRDFLELCKDMVYMSNRWLIDTTDNRNKLDIVPPNIQNRIIKIHSNILYNEIDNISGVDSNTKEPRKNNVRILIDNFAITFLKILTKSQSKERRTVSSFQLKNIEYLNSTSRRALDDAVSYRLLQISLNQRTGTQGSGYVLGESFKFPRLLCPRFNLSLTQRWPKEIDSKDFNQLFDDPSEFVNKITRRFDITDPKSKVIDGIDQKNILEF</sequence>
<proteinExistence type="predicted"/>
<organism evidence="1 2">
    <name type="scientific">Methanolobus tindarius DSM 2278</name>
    <dbReference type="NCBI Taxonomy" id="1090322"/>
    <lineage>
        <taxon>Archaea</taxon>
        <taxon>Methanobacteriati</taxon>
        <taxon>Methanobacteriota</taxon>
        <taxon>Stenosarchaea group</taxon>
        <taxon>Methanomicrobia</taxon>
        <taxon>Methanosarcinales</taxon>
        <taxon>Methanosarcinaceae</taxon>
        <taxon>Methanolobus</taxon>
    </lineage>
</organism>
<dbReference type="AlphaFoldDB" id="W9DUU1"/>
<keyword evidence="2" id="KW-1185">Reference proteome</keyword>
<dbReference type="InterPro" id="IPR029035">
    <property type="entry name" value="DHS-like_NAD/FAD-binding_dom"/>
</dbReference>
<reference evidence="1 2" key="1">
    <citation type="submission" date="2013-08" db="EMBL/GenBank/DDBJ databases">
        <authorList>
            <consortium name="DOE Joint Genome Institute"/>
            <person name="Eisen J."/>
            <person name="Huntemann M."/>
            <person name="Han J."/>
            <person name="Chen A."/>
            <person name="Kyrpides N."/>
            <person name="Mavromatis K."/>
            <person name="Markowitz V."/>
            <person name="Palaniappan K."/>
            <person name="Ivanova N."/>
            <person name="Schaumberg A."/>
            <person name="Pati A."/>
            <person name="Liolios K."/>
            <person name="Nordberg H.P."/>
            <person name="Cantor M.N."/>
            <person name="Hua S.X."/>
            <person name="Woyke T."/>
        </authorList>
    </citation>
    <scope>NUCLEOTIDE SEQUENCE [LARGE SCALE GENOMIC DNA]</scope>
    <source>
        <strain evidence="1 2">DSM 2278</strain>
    </source>
</reference>
<accession>W9DUU1</accession>
<dbReference type="SUPFAM" id="SSF52467">
    <property type="entry name" value="DHS-like NAD/FAD-binding domain"/>
    <property type="match status" value="1"/>
</dbReference>
<dbReference type="InterPro" id="IPR056955">
    <property type="entry name" value="ORC-CDC6-like"/>
</dbReference>
<dbReference type="RefSeq" id="WP_023844322.1">
    <property type="nucleotide sequence ID" value="NZ_AZAJ01000001.1"/>
</dbReference>
<dbReference type="OrthoDB" id="200652at2157"/>
<name>W9DUU1_METTI</name>
<dbReference type="SUPFAM" id="SSF52540">
    <property type="entry name" value="P-loop containing nucleoside triphosphate hydrolases"/>
    <property type="match status" value="1"/>
</dbReference>